<feature type="compositionally biased region" description="Basic and acidic residues" evidence="1">
    <location>
        <begin position="1401"/>
        <end position="1417"/>
    </location>
</feature>
<dbReference type="EMBL" id="CAXKWB010000792">
    <property type="protein sequence ID" value="CAL4062260.1"/>
    <property type="molecule type" value="Genomic_DNA"/>
</dbReference>
<protein>
    <recommendedName>
        <fullName evidence="6">Afadin</fullName>
    </recommendedName>
</protein>
<dbReference type="PROSITE" id="PS50106">
    <property type="entry name" value="PDZ"/>
    <property type="match status" value="1"/>
</dbReference>
<dbReference type="GO" id="GO:0032880">
    <property type="term" value="P:regulation of protein localization"/>
    <property type="evidence" value="ECO:0007669"/>
    <property type="project" value="TreeGrafter"/>
</dbReference>
<evidence type="ECO:0008006" key="6">
    <source>
        <dbReference type="Google" id="ProtNLM"/>
    </source>
</evidence>
<evidence type="ECO:0000256" key="1">
    <source>
        <dbReference type="SAM" id="MobiDB-lite"/>
    </source>
</evidence>
<feature type="compositionally biased region" description="Low complexity" evidence="1">
    <location>
        <begin position="1110"/>
        <end position="1131"/>
    </location>
</feature>
<feature type="region of interest" description="Disordered" evidence="1">
    <location>
        <begin position="645"/>
        <end position="684"/>
    </location>
</feature>
<feature type="compositionally biased region" description="Low complexity" evidence="1">
    <location>
        <begin position="1148"/>
        <end position="1165"/>
    </location>
</feature>
<evidence type="ECO:0000313" key="5">
    <source>
        <dbReference type="Proteomes" id="UP001497623"/>
    </source>
</evidence>
<feature type="compositionally biased region" description="Low complexity" evidence="1">
    <location>
        <begin position="485"/>
        <end position="498"/>
    </location>
</feature>
<dbReference type="PANTHER" id="PTHR10398:SF2">
    <property type="entry name" value="AFADIN"/>
    <property type="match status" value="1"/>
</dbReference>
<keyword evidence="5" id="KW-1185">Reference proteome</keyword>
<name>A0AAV2PN29_MEGNR</name>
<feature type="compositionally biased region" description="Basic and acidic residues" evidence="1">
    <location>
        <begin position="1050"/>
        <end position="1059"/>
    </location>
</feature>
<evidence type="ECO:0000259" key="3">
    <source>
        <dbReference type="PROSITE" id="PS51126"/>
    </source>
</evidence>
<organism evidence="4 5">
    <name type="scientific">Meganyctiphanes norvegica</name>
    <name type="common">Northern krill</name>
    <name type="synonym">Thysanopoda norvegica</name>
    <dbReference type="NCBI Taxonomy" id="48144"/>
    <lineage>
        <taxon>Eukaryota</taxon>
        <taxon>Metazoa</taxon>
        <taxon>Ecdysozoa</taxon>
        <taxon>Arthropoda</taxon>
        <taxon>Crustacea</taxon>
        <taxon>Multicrustacea</taxon>
        <taxon>Malacostraca</taxon>
        <taxon>Eumalacostraca</taxon>
        <taxon>Eucarida</taxon>
        <taxon>Euphausiacea</taxon>
        <taxon>Euphausiidae</taxon>
        <taxon>Meganyctiphanes</taxon>
    </lineage>
</organism>
<evidence type="ECO:0000313" key="4">
    <source>
        <dbReference type="EMBL" id="CAL4062260.1"/>
    </source>
</evidence>
<sequence length="1671" mass="184953">MAARFRASTHYRPDLTPTERAHRLTIMLTKVAAMLQTVIQSRHGDPTSLAFWMANASELLHFLKQDRHVCGYSLDAQDILAEAVQVAFRSLVEYMQAELSTAMPLFLEDRDDMNEEEGSSAHIMAIATPPGILLVLYRNVSISDTMLKKTPYKIPLGYYNTFIIDPRSKISTRQLNLAIMSTNMTMNCWAGALGAEFQKYRHIKNLKRVTLKSSPDDIATISSTCFKLNSLQLRALLEKYQPAPDEPRIPQELLDNVVAVAESTADGLAIEDGREVRLEEEIDLQLPFLLPEDGYSCDIVRGVPSGLAEVLGPLQQAGLCRMNPQPTSSGYWTIYMHDQEQRLPPGPRSPSVMSNRSMSIPRGEPEIQVIQLHKSNTGMGLSIVATRGVNQDKLGIYIKSVVPGGAADADGRLQAGDQLLSVDGKSLLGITQEQAAGYMMETGPVVTLEVARQGAIFHGLATLLSQPSPQVNRASLRRPAAPVTQQQQQLQQQLQQQQEASSGGNRMVGTTIPNSHSVPSMSHTGYNERLVDWNQPPRHHPIPPNSSHSAAVLPNSRSSPNLAAAAAAGLLLEGTDRGPMALNSQVASQTNSNNTYAKLSYLRRSLPNLAVSTPTGDNSKAPPLYPPPLISVIPSERVEVGITHRTAEHTRNNPNFPKYTFTPPSDSSSNSSNTSSASLSSNGSWSSWQRRQRWLGHGAGCAASRRASVPASLLAPGDSGIDLSCTTHDDAKPWRSLMDVTLPEETDSPDHQRLHNSSSNSSSAASGGSTTSLPVASYPRRIVATAPPPLLTRTSYPLLPSRPTMSRRQQRGVSKSAYNSSSSVEQYAPQGTSAPHLARSYSHLAQSSPNLLLVHSPPPSPSSLTNLGHSTFSLQHPRTAAKGAFMGYPGGRHMSERDLPSKVLQNPHHPEQTPPHPHPHHPHQQPRIQAAKSVPSLNSEERGGKPGHEVFNPAYSRTSSNQSLAQNSGPHPHHPGQYHPHHHQHNHLQQRSRSTQNLNENRGMGEEERHYQNVSFHQGSQDPRMASMRGRPHNAPPPLGSPASQGSDGPPHRPPEHHRPASAFLQREDMSRPGDLQRPASQRDLRSDAKMAEMQEEVRRREDRYRFNNGPISPIQQQQQQQQASGPQPQRGPGGHPTSPYGPPQEGFPPQQQQQQQHPGGFHPHVNSPHGSQHQQHIGHPMQTATHPGYAGKHPPPTAPKPRPGSTIAPNEAPEKPVRHYSQDGLTGDAGPPRPPPPEEGYRESPPPPPPPTSTHPLFQVNNRPASTAGFATMPNPPGKGNFDKSSPWEREEKEKVEVRRREGARQWRDELIIGLENLEIKSPEQEERLRTLRLERDFQQRAEESLRNVDDEEDEDENEDDDNEDNHEYRDQSTLEYNRSNLEHNRSNVEQPKVNGGGPVDERSRKEDEIRRKQQELEAASEAEERLLREAQRRQEEEMQRYQQQQLQQQQQAGYQHQHHASQRLDSLVSSSPGNHQSSYSNGPVNGVRSPQSSHSSSETVMKVDPGQPSPQPPERGSSYNIMQHTASNRNYKSPESSAPVKRVQFSEATNVDPLSHITFDSNANHEKLPREDPDHFINEAEHMLNQSPTRSTGGTPGVIGAQEIYRDPRWRRMQEQQNKAAAAKSSVPEKLTFKEKMKMFAKETGDQDSPKDRVKNSRAERDIQHGAQQ</sequence>
<feature type="domain" description="PDZ" evidence="2">
    <location>
        <begin position="369"/>
        <end position="454"/>
    </location>
</feature>
<feature type="compositionally biased region" description="Basic and acidic residues" evidence="1">
    <location>
        <begin position="1213"/>
        <end position="1222"/>
    </location>
</feature>
<dbReference type="SUPFAM" id="SSF50156">
    <property type="entry name" value="PDZ domain-like"/>
    <property type="match status" value="1"/>
</dbReference>
<dbReference type="Proteomes" id="UP001497623">
    <property type="component" value="Unassembled WGS sequence"/>
</dbReference>
<feature type="non-terminal residue" evidence="4">
    <location>
        <position position="1671"/>
    </location>
</feature>
<feature type="compositionally biased region" description="Pro residues" evidence="1">
    <location>
        <begin position="1232"/>
        <end position="1254"/>
    </location>
</feature>
<feature type="region of interest" description="Disordered" evidence="1">
    <location>
        <begin position="789"/>
        <end position="834"/>
    </location>
</feature>
<gene>
    <name evidence="4" type="ORF">MNOR_LOCUS2559</name>
</gene>
<proteinExistence type="predicted"/>
<evidence type="ECO:0000259" key="2">
    <source>
        <dbReference type="PROSITE" id="PS50106"/>
    </source>
</evidence>
<feature type="region of interest" description="Disordered" evidence="1">
    <location>
        <begin position="850"/>
        <end position="870"/>
    </location>
</feature>
<feature type="compositionally biased region" description="Basic and acidic residues" evidence="1">
    <location>
        <begin position="1633"/>
        <end position="1671"/>
    </location>
</feature>
<accession>A0AAV2PN29</accession>
<feature type="compositionally biased region" description="Polar residues" evidence="1">
    <location>
        <begin position="991"/>
        <end position="1000"/>
    </location>
</feature>
<feature type="compositionally biased region" description="Polar residues" evidence="1">
    <location>
        <begin position="511"/>
        <end position="525"/>
    </location>
</feature>
<dbReference type="InterPro" id="IPR028842">
    <property type="entry name" value="Afadin"/>
</dbReference>
<dbReference type="InterPro" id="IPR036034">
    <property type="entry name" value="PDZ_sf"/>
</dbReference>
<feature type="compositionally biased region" description="Basic and acidic residues" evidence="1">
    <location>
        <begin position="939"/>
        <end position="948"/>
    </location>
</feature>
<dbReference type="InterPro" id="IPR001478">
    <property type="entry name" value="PDZ"/>
</dbReference>
<feature type="region of interest" description="Disordered" evidence="1">
    <location>
        <begin position="1614"/>
        <end position="1671"/>
    </location>
</feature>
<dbReference type="PROSITE" id="PS51126">
    <property type="entry name" value="DILUTE"/>
    <property type="match status" value="1"/>
</dbReference>
<feature type="compositionally biased region" description="Low complexity" evidence="1">
    <location>
        <begin position="665"/>
        <end position="684"/>
    </location>
</feature>
<feature type="compositionally biased region" description="Low complexity" evidence="1">
    <location>
        <begin position="756"/>
        <end position="772"/>
    </location>
</feature>
<feature type="compositionally biased region" description="Polar residues" evidence="1">
    <location>
        <begin position="955"/>
        <end position="969"/>
    </location>
</feature>
<feature type="compositionally biased region" description="Polar residues" evidence="1">
    <location>
        <begin position="1465"/>
        <end position="1501"/>
    </location>
</feature>
<feature type="compositionally biased region" description="Polar residues" evidence="1">
    <location>
        <begin position="803"/>
        <end position="813"/>
    </location>
</feature>
<feature type="compositionally biased region" description="Basic and acidic residues" evidence="1">
    <location>
        <begin position="1424"/>
        <end position="1441"/>
    </location>
</feature>
<feature type="compositionally biased region" description="Pro residues" evidence="1">
    <location>
        <begin position="1194"/>
        <end position="1203"/>
    </location>
</feature>
<dbReference type="FunFam" id="2.30.42.10:FF:000032">
    <property type="entry name" value="Afadin isoform A"/>
    <property type="match status" value="1"/>
</dbReference>
<feature type="compositionally biased region" description="Polar residues" evidence="1">
    <location>
        <begin position="1519"/>
        <end position="1538"/>
    </location>
</feature>
<dbReference type="GO" id="GO:0005912">
    <property type="term" value="C:adherens junction"/>
    <property type="evidence" value="ECO:0007669"/>
    <property type="project" value="TreeGrafter"/>
</dbReference>
<feature type="region of interest" description="Disordered" evidence="1">
    <location>
        <begin position="470"/>
        <end position="556"/>
    </location>
</feature>
<dbReference type="CDD" id="cd06789">
    <property type="entry name" value="PDZ_AFDN-like"/>
    <property type="match status" value="1"/>
</dbReference>
<dbReference type="SMART" id="SM00228">
    <property type="entry name" value="PDZ"/>
    <property type="match status" value="1"/>
</dbReference>
<feature type="compositionally biased region" description="Basic residues" evidence="1">
    <location>
        <begin position="971"/>
        <end position="990"/>
    </location>
</feature>
<dbReference type="InterPro" id="IPR002710">
    <property type="entry name" value="Dilute_dom"/>
</dbReference>
<feature type="compositionally biased region" description="Low complexity" evidence="1">
    <location>
        <begin position="814"/>
        <end position="823"/>
    </location>
</feature>
<comment type="caution">
    <text evidence="4">The sequence shown here is derived from an EMBL/GenBank/DDBJ whole genome shotgun (WGS) entry which is preliminary data.</text>
</comment>
<feature type="compositionally biased region" description="Basic and acidic residues" evidence="1">
    <location>
        <begin position="1339"/>
        <end position="1350"/>
    </location>
</feature>
<dbReference type="Gene3D" id="2.30.42.10">
    <property type="match status" value="1"/>
</dbReference>
<feature type="region of interest" description="Disordered" evidence="1">
    <location>
        <begin position="883"/>
        <end position="1305"/>
    </location>
</feature>
<feature type="region of interest" description="Disordered" evidence="1">
    <location>
        <begin position="1339"/>
        <end position="1541"/>
    </location>
</feature>
<feature type="compositionally biased region" description="Basic and acidic residues" evidence="1">
    <location>
        <begin position="1081"/>
        <end position="1106"/>
    </location>
</feature>
<feature type="compositionally biased region" description="Acidic residues" evidence="1">
    <location>
        <begin position="1351"/>
        <end position="1366"/>
    </location>
</feature>
<feature type="compositionally biased region" description="Polar residues" evidence="1">
    <location>
        <begin position="545"/>
        <end position="556"/>
    </location>
</feature>
<dbReference type="PANTHER" id="PTHR10398">
    <property type="entry name" value="AFADIN"/>
    <property type="match status" value="1"/>
</dbReference>
<feature type="region of interest" description="Disordered" evidence="1">
    <location>
        <begin position="743"/>
        <end position="774"/>
    </location>
</feature>
<dbReference type="GO" id="GO:0050839">
    <property type="term" value="F:cell adhesion molecule binding"/>
    <property type="evidence" value="ECO:0007669"/>
    <property type="project" value="TreeGrafter"/>
</dbReference>
<feature type="compositionally biased region" description="Basic and acidic residues" evidence="1">
    <location>
        <begin position="1287"/>
        <end position="1305"/>
    </location>
</feature>
<feature type="compositionally biased region" description="Low complexity" evidence="1">
    <location>
        <begin position="1442"/>
        <end position="1454"/>
    </location>
</feature>
<feature type="domain" description="Dilute" evidence="3">
    <location>
        <begin position="29"/>
        <end position="263"/>
    </location>
</feature>
<reference evidence="4 5" key="1">
    <citation type="submission" date="2024-05" db="EMBL/GenBank/DDBJ databases">
        <authorList>
            <person name="Wallberg A."/>
        </authorList>
    </citation>
    <scope>NUCLEOTIDE SEQUENCE [LARGE SCALE GENOMIC DNA]</scope>
</reference>
<dbReference type="Pfam" id="PF00595">
    <property type="entry name" value="PDZ"/>
    <property type="match status" value="1"/>
</dbReference>
<feature type="compositionally biased region" description="Polar residues" evidence="1">
    <location>
        <begin position="1012"/>
        <end position="1021"/>
    </location>
</feature>